<evidence type="ECO:0000256" key="3">
    <source>
        <dbReference type="ARBA" id="ARBA00022475"/>
    </source>
</evidence>
<dbReference type="InterPro" id="IPR036259">
    <property type="entry name" value="MFS_trans_sf"/>
</dbReference>
<keyword evidence="9" id="KW-1185">Reference proteome</keyword>
<keyword evidence="5 7" id="KW-1133">Transmembrane helix</keyword>
<organism evidence="8 9">
    <name type="scientific">Actinoplanes xinjiangensis</name>
    <dbReference type="NCBI Taxonomy" id="512350"/>
    <lineage>
        <taxon>Bacteria</taxon>
        <taxon>Bacillati</taxon>
        <taxon>Actinomycetota</taxon>
        <taxon>Actinomycetes</taxon>
        <taxon>Micromonosporales</taxon>
        <taxon>Micromonosporaceae</taxon>
        <taxon>Actinoplanes</taxon>
    </lineage>
</organism>
<feature type="transmembrane region" description="Helical" evidence="7">
    <location>
        <begin position="170"/>
        <end position="190"/>
    </location>
</feature>
<dbReference type="GO" id="GO:0005886">
    <property type="term" value="C:plasma membrane"/>
    <property type="evidence" value="ECO:0007669"/>
    <property type="project" value="UniProtKB-SubCell"/>
</dbReference>
<gene>
    <name evidence="8" type="ORF">BC793_12333</name>
</gene>
<keyword evidence="2" id="KW-0813">Transport</keyword>
<keyword evidence="3" id="KW-1003">Cell membrane</keyword>
<feature type="transmembrane region" description="Helical" evidence="7">
    <location>
        <begin position="324"/>
        <end position="341"/>
    </location>
</feature>
<feature type="transmembrane region" description="Helical" evidence="7">
    <location>
        <begin position="298"/>
        <end position="318"/>
    </location>
</feature>
<dbReference type="InterPro" id="IPR010290">
    <property type="entry name" value="TM_effector"/>
</dbReference>
<evidence type="ECO:0000256" key="1">
    <source>
        <dbReference type="ARBA" id="ARBA00004651"/>
    </source>
</evidence>
<reference evidence="8 9" key="1">
    <citation type="submission" date="2018-05" db="EMBL/GenBank/DDBJ databases">
        <title>Genomic Encyclopedia of Archaeal and Bacterial Type Strains, Phase II (KMG-II): from individual species to whole genera.</title>
        <authorList>
            <person name="Goeker M."/>
        </authorList>
    </citation>
    <scope>NUCLEOTIDE SEQUENCE [LARGE SCALE GENOMIC DNA]</scope>
    <source>
        <strain evidence="8 9">DSM 45184</strain>
    </source>
</reference>
<evidence type="ECO:0000256" key="2">
    <source>
        <dbReference type="ARBA" id="ARBA00022448"/>
    </source>
</evidence>
<evidence type="ECO:0000256" key="5">
    <source>
        <dbReference type="ARBA" id="ARBA00022989"/>
    </source>
</evidence>
<name>A0A316F2A0_9ACTN</name>
<dbReference type="SUPFAM" id="SSF103473">
    <property type="entry name" value="MFS general substrate transporter"/>
    <property type="match status" value="1"/>
</dbReference>
<keyword evidence="6 7" id="KW-0472">Membrane</keyword>
<accession>A0A316F2A0</accession>
<protein>
    <submittedName>
        <fullName evidence="8">Putative MFS family arabinose efflux permease</fullName>
    </submittedName>
</protein>
<dbReference type="Proteomes" id="UP000245697">
    <property type="component" value="Unassembled WGS sequence"/>
</dbReference>
<feature type="transmembrane region" description="Helical" evidence="7">
    <location>
        <begin position="202"/>
        <end position="222"/>
    </location>
</feature>
<evidence type="ECO:0000256" key="4">
    <source>
        <dbReference type="ARBA" id="ARBA00022692"/>
    </source>
</evidence>
<dbReference type="Pfam" id="PF05977">
    <property type="entry name" value="MFS_3"/>
    <property type="match status" value="1"/>
</dbReference>
<dbReference type="EMBL" id="QGGR01000023">
    <property type="protein sequence ID" value="PWK39197.1"/>
    <property type="molecule type" value="Genomic_DNA"/>
</dbReference>
<proteinExistence type="predicted"/>
<comment type="caution">
    <text evidence="8">The sequence shown here is derived from an EMBL/GenBank/DDBJ whole genome shotgun (WGS) entry which is preliminary data.</text>
</comment>
<dbReference type="Gene3D" id="1.20.1250.20">
    <property type="entry name" value="MFS general substrate transporter like domains"/>
    <property type="match status" value="1"/>
</dbReference>
<dbReference type="PANTHER" id="PTHR23513:SF6">
    <property type="entry name" value="MAJOR FACILITATOR SUPERFAMILY ASSOCIATED DOMAIN-CONTAINING PROTEIN"/>
    <property type="match status" value="1"/>
</dbReference>
<evidence type="ECO:0000313" key="9">
    <source>
        <dbReference type="Proteomes" id="UP000245697"/>
    </source>
</evidence>
<evidence type="ECO:0000313" key="8">
    <source>
        <dbReference type="EMBL" id="PWK39197.1"/>
    </source>
</evidence>
<evidence type="ECO:0000256" key="7">
    <source>
        <dbReference type="SAM" id="Phobius"/>
    </source>
</evidence>
<keyword evidence="4 7" id="KW-0812">Transmembrane</keyword>
<dbReference type="AlphaFoldDB" id="A0A316F2A0"/>
<feature type="transmembrane region" description="Helical" evidence="7">
    <location>
        <begin position="229"/>
        <end position="249"/>
    </location>
</feature>
<feature type="transmembrane region" description="Helical" evidence="7">
    <location>
        <begin position="50"/>
        <end position="67"/>
    </location>
</feature>
<evidence type="ECO:0000256" key="6">
    <source>
        <dbReference type="ARBA" id="ARBA00023136"/>
    </source>
</evidence>
<comment type="subcellular location">
    <subcellularLocation>
        <location evidence="1">Cell membrane</location>
        <topology evidence="1">Multi-pass membrane protein</topology>
    </subcellularLocation>
</comment>
<dbReference type="PANTHER" id="PTHR23513">
    <property type="entry name" value="INTEGRAL MEMBRANE EFFLUX PROTEIN-RELATED"/>
    <property type="match status" value="1"/>
</dbReference>
<sequence length="345" mass="35827">MYIPWLFFGLPAGALVDRWERRRVMLLADLFRAAALMALVGLLLADLLTLPMLVGAVVLVGIAQCFFDSAAQATIPAIVGRDKEQLAKTNGRYWALDTVGRSLLGPPLGSMTFALGRSLPFLSDAVSFLVSALLVRLLPANQVSNGPHEPVLSAIRAGLRHLLRTQDLRVLAFSMGAYNGGFNIAMAPFVLYASDVLDVPNAVYGVLLAMSALGGVAAGWMASPITRNLSYRQTMSIVLLVQGLAWAGIAAVGNVWIAGLLLAILGAGSSLSSVAVGSARQALTPDGLLGRVVSAFRLFGLGAAGVGALVGGAIATAWGLTAPLVAAAILLGTASLLSWPYQHSA</sequence>
<dbReference type="CDD" id="cd06173">
    <property type="entry name" value="MFS_MefA_like"/>
    <property type="match status" value="1"/>
</dbReference>